<sequence>MKTVDIQTPQNVTLELQLASFGMRLAAFALDQTIFWLTIGLLSLLGMWFFPYASNTVEEIYIWLIVMPFYIFYSAIFELAWAGRTPGKRILGIRAIRLDGGRVKLDEVLSRWFMRIFDILLTSGALASVLILSGKYSQRLGDVLGGTIVVRDRMERNVTLKHILNLETTENYEPVFPNARLLSEEEALLIKQTVLRVERNPTSGHEQAVKELVAKLEEVLGITKGKEKSTDFLRKVLKDYIVMTR</sequence>
<accession>A0A6L3ZIF6</accession>
<dbReference type="GO" id="GO:0016020">
    <property type="term" value="C:membrane"/>
    <property type="evidence" value="ECO:0007669"/>
    <property type="project" value="UniProtKB-SubCell"/>
</dbReference>
<feature type="transmembrane region" description="Helical" evidence="5">
    <location>
        <begin position="60"/>
        <end position="81"/>
    </location>
</feature>
<evidence type="ECO:0000313" key="7">
    <source>
        <dbReference type="EMBL" id="KAB2817661.1"/>
    </source>
</evidence>
<evidence type="ECO:0000256" key="3">
    <source>
        <dbReference type="ARBA" id="ARBA00022989"/>
    </source>
</evidence>
<evidence type="ECO:0000313" key="8">
    <source>
        <dbReference type="Proteomes" id="UP000484164"/>
    </source>
</evidence>
<organism evidence="7 8">
    <name type="scientific">Phaeocystidibacter marisrubri</name>
    <dbReference type="NCBI Taxonomy" id="1577780"/>
    <lineage>
        <taxon>Bacteria</taxon>
        <taxon>Pseudomonadati</taxon>
        <taxon>Bacteroidota</taxon>
        <taxon>Flavobacteriia</taxon>
        <taxon>Flavobacteriales</taxon>
        <taxon>Phaeocystidibacteraceae</taxon>
        <taxon>Phaeocystidibacter</taxon>
    </lineage>
</organism>
<comment type="caution">
    <text evidence="7">The sequence shown here is derived from an EMBL/GenBank/DDBJ whole genome shotgun (WGS) entry which is preliminary data.</text>
</comment>
<feature type="transmembrane region" description="Helical" evidence="5">
    <location>
        <begin position="33"/>
        <end position="54"/>
    </location>
</feature>
<dbReference type="InterPro" id="IPR010432">
    <property type="entry name" value="RDD"/>
</dbReference>
<dbReference type="OrthoDB" id="9814143at2"/>
<keyword evidence="2 5" id="KW-0812">Transmembrane</keyword>
<dbReference type="PANTHER" id="PTHR38480:SF1">
    <property type="entry name" value="SLR0254 PROTEIN"/>
    <property type="match status" value="1"/>
</dbReference>
<evidence type="ECO:0000256" key="1">
    <source>
        <dbReference type="ARBA" id="ARBA00004141"/>
    </source>
</evidence>
<evidence type="ECO:0000256" key="2">
    <source>
        <dbReference type="ARBA" id="ARBA00022692"/>
    </source>
</evidence>
<dbReference type="AlphaFoldDB" id="A0A6L3ZIF6"/>
<evidence type="ECO:0000256" key="5">
    <source>
        <dbReference type="SAM" id="Phobius"/>
    </source>
</evidence>
<dbReference type="PANTHER" id="PTHR38480">
    <property type="entry name" value="SLR0254 PROTEIN"/>
    <property type="match status" value="1"/>
</dbReference>
<proteinExistence type="predicted"/>
<reference evidence="7 8" key="1">
    <citation type="submission" date="2019-10" db="EMBL/GenBank/DDBJ databases">
        <title>Genome sequence of Phaeocystidibacter marisrubri JCM30614 (type strain).</title>
        <authorList>
            <person name="Bowman J.P."/>
        </authorList>
    </citation>
    <scope>NUCLEOTIDE SEQUENCE [LARGE SCALE GENOMIC DNA]</scope>
    <source>
        <strain evidence="7 8">JCM 30614</strain>
    </source>
</reference>
<keyword evidence="3 5" id="KW-1133">Transmembrane helix</keyword>
<comment type="subcellular location">
    <subcellularLocation>
        <location evidence="1">Membrane</location>
        <topology evidence="1">Multi-pass membrane protein</topology>
    </subcellularLocation>
</comment>
<dbReference type="RefSeq" id="WP_151692349.1">
    <property type="nucleotide sequence ID" value="NZ_BMGX01000002.1"/>
</dbReference>
<dbReference type="Proteomes" id="UP000484164">
    <property type="component" value="Unassembled WGS sequence"/>
</dbReference>
<keyword evidence="8" id="KW-1185">Reference proteome</keyword>
<dbReference type="Pfam" id="PF06271">
    <property type="entry name" value="RDD"/>
    <property type="match status" value="1"/>
</dbReference>
<evidence type="ECO:0000256" key="4">
    <source>
        <dbReference type="ARBA" id="ARBA00023136"/>
    </source>
</evidence>
<keyword evidence="4 5" id="KW-0472">Membrane</keyword>
<feature type="transmembrane region" description="Helical" evidence="5">
    <location>
        <begin position="112"/>
        <end position="132"/>
    </location>
</feature>
<dbReference type="EMBL" id="WBVQ01000001">
    <property type="protein sequence ID" value="KAB2817661.1"/>
    <property type="molecule type" value="Genomic_DNA"/>
</dbReference>
<name>A0A6L3ZIF6_9FLAO</name>
<feature type="domain" description="RDD" evidence="6">
    <location>
        <begin position="18"/>
        <end position="145"/>
    </location>
</feature>
<evidence type="ECO:0000259" key="6">
    <source>
        <dbReference type="Pfam" id="PF06271"/>
    </source>
</evidence>
<gene>
    <name evidence="7" type="ORF">F8C82_04455</name>
</gene>
<protein>
    <submittedName>
        <fullName evidence="7">RDD family protein</fullName>
    </submittedName>
</protein>